<sequence>MSTRLAYLDQVACSVVAHDDVPSMLAAGCSGRPPHPDRYQGAAMSEIGDRIFELRNERTPRLTQQDLADRAGVSLDLVKKIEQGVKPGSLPYLTKIAKALDVDLGVLVGKPTHLESVPDAGGILALRRALTPVVDDGGEPASVDELRASVRQAWAAYWSGNYDLIATFLPQVISDARRIGAADLHAESSQLAASTLVHLGHPDLSLVAADRALDVAEDRNLHAAVVGTRSWVLLNQARADDAAAIAVREADEIEPNRKAAPEAVSMWGNLLVTGATAAARAGNDDEARDLLQVAHGAAVRLGEDRNDFNTTFGVTQVVMQRVDAAVVAGDFARALDVAREMPQHNPMPLAARSRHKTDLAHAHAGLGRYADAERILLEIEQDAGQWMRYQPFPRAVVGSLLNGRRASPKLRGLARRLGVR</sequence>
<dbReference type="InterPro" id="IPR011990">
    <property type="entry name" value="TPR-like_helical_dom_sf"/>
</dbReference>
<protein>
    <submittedName>
        <fullName evidence="2">Putative DNA-binding protein</fullName>
    </submittedName>
</protein>
<feature type="domain" description="HTH cro/C1-type" evidence="1">
    <location>
        <begin position="53"/>
        <end position="107"/>
    </location>
</feature>
<keyword evidence="2" id="KW-0238">DNA-binding</keyword>
<dbReference type="PROSITE" id="PS50943">
    <property type="entry name" value="HTH_CROC1"/>
    <property type="match status" value="1"/>
</dbReference>
<dbReference type="SUPFAM" id="SSF47413">
    <property type="entry name" value="lambda repressor-like DNA-binding domains"/>
    <property type="match status" value="1"/>
</dbReference>
<dbReference type="STRING" id="512565.AMIS_2290"/>
<dbReference type="Gene3D" id="1.25.40.10">
    <property type="entry name" value="Tetratricopeptide repeat domain"/>
    <property type="match status" value="1"/>
</dbReference>
<dbReference type="EMBL" id="AP012319">
    <property type="protein sequence ID" value="BAL85449.1"/>
    <property type="molecule type" value="Genomic_DNA"/>
</dbReference>
<accession>I0GXG2</accession>
<dbReference type="SMART" id="SM00530">
    <property type="entry name" value="HTH_XRE"/>
    <property type="match status" value="1"/>
</dbReference>
<keyword evidence="3" id="KW-1185">Reference proteome</keyword>
<evidence type="ECO:0000313" key="3">
    <source>
        <dbReference type="Proteomes" id="UP000007882"/>
    </source>
</evidence>
<dbReference type="InterPro" id="IPR001387">
    <property type="entry name" value="Cro/C1-type_HTH"/>
</dbReference>
<dbReference type="Pfam" id="PF01381">
    <property type="entry name" value="HTH_3"/>
    <property type="match status" value="1"/>
</dbReference>
<dbReference type="GO" id="GO:0003677">
    <property type="term" value="F:DNA binding"/>
    <property type="evidence" value="ECO:0007669"/>
    <property type="project" value="UniProtKB-KW"/>
</dbReference>
<dbReference type="OrthoDB" id="3420984at2"/>
<dbReference type="CDD" id="cd00093">
    <property type="entry name" value="HTH_XRE"/>
    <property type="match status" value="1"/>
</dbReference>
<dbReference type="RefSeq" id="WP_014440349.1">
    <property type="nucleotide sequence ID" value="NC_017093.1"/>
</dbReference>
<name>I0GXG2_ACTM4</name>
<dbReference type="HOGENOM" id="CLU_033540_0_1_11"/>
<dbReference type="Gene3D" id="1.10.260.40">
    <property type="entry name" value="lambda repressor-like DNA-binding domains"/>
    <property type="match status" value="1"/>
</dbReference>
<dbReference type="eggNOG" id="COG1396">
    <property type="taxonomic scope" value="Bacteria"/>
</dbReference>
<dbReference type="AlphaFoldDB" id="I0GXG2"/>
<dbReference type="InterPro" id="IPR010982">
    <property type="entry name" value="Lambda_DNA-bd_dom_sf"/>
</dbReference>
<organism evidence="2 3">
    <name type="scientific">Actinoplanes missouriensis (strain ATCC 14538 / DSM 43046 / CBS 188.64 / JCM 3121 / NBRC 102363 / NCIMB 12654 / NRRL B-3342 / UNCC 431)</name>
    <dbReference type="NCBI Taxonomy" id="512565"/>
    <lineage>
        <taxon>Bacteria</taxon>
        <taxon>Bacillati</taxon>
        <taxon>Actinomycetota</taxon>
        <taxon>Actinomycetes</taxon>
        <taxon>Micromonosporales</taxon>
        <taxon>Micromonosporaceae</taxon>
        <taxon>Actinoplanes</taxon>
    </lineage>
</organism>
<evidence type="ECO:0000259" key="1">
    <source>
        <dbReference type="PROSITE" id="PS50943"/>
    </source>
</evidence>
<dbReference type="Proteomes" id="UP000007882">
    <property type="component" value="Chromosome"/>
</dbReference>
<evidence type="ECO:0000313" key="2">
    <source>
        <dbReference type="EMBL" id="BAL85449.1"/>
    </source>
</evidence>
<proteinExistence type="predicted"/>
<gene>
    <name evidence="2" type="ordered locus">AMIS_2290</name>
</gene>
<dbReference type="KEGG" id="ams:AMIS_2290"/>
<dbReference type="PATRIC" id="fig|512565.3.peg.233"/>
<reference evidence="2 3" key="1">
    <citation type="submission" date="2012-02" db="EMBL/GenBank/DDBJ databases">
        <title>Complete genome sequence of Actinoplanes missouriensis 431 (= NBRC 102363).</title>
        <authorList>
            <person name="Ohnishi Y."/>
            <person name="Ishikawa J."/>
            <person name="Sekine M."/>
            <person name="Hosoyama A."/>
            <person name="Harada T."/>
            <person name="Narita H."/>
            <person name="Hata T."/>
            <person name="Konno Y."/>
            <person name="Tutikane K."/>
            <person name="Fujita N."/>
            <person name="Horinouchi S."/>
            <person name="Hayakawa M."/>
        </authorList>
    </citation>
    <scope>NUCLEOTIDE SEQUENCE [LARGE SCALE GENOMIC DNA]</scope>
    <source>
        <strain evidence="3">ATCC 14538 / DSM 43046 / CBS 188.64 / JCM 3121 / NBRC 102363 / NCIMB 12654 / NRRL B-3342 / UNCC 431</strain>
    </source>
</reference>